<evidence type="ECO:0000256" key="6">
    <source>
        <dbReference type="HAMAP-Rule" id="MF_00194"/>
    </source>
</evidence>
<dbReference type="GO" id="GO:0003690">
    <property type="term" value="F:double-stranded DNA binding"/>
    <property type="evidence" value="ECO:0007669"/>
    <property type="project" value="TreeGrafter"/>
</dbReference>
<evidence type="ECO:0000313" key="7">
    <source>
        <dbReference type="EMBL" id="KPC49781.1"/>
    </source>
</evidence>
<sequence length="302" mass="33401">MLWFRNLQIYRLAPDHALTAQNISSALEKRPFVPCGSSDLMSQGWIAPAAHAPEQYAYPWQDAVLVMLKTEDKLLPGAVIKNAADARVAEIEARENRKVGKREAKEIRERIVDELIPRAFTRSRTQRALIDLQAGLVLVESASASKAEELLSLLRESLGSLPTRLLQTQTTPQTAMTLWLESGDAGDFDLGQDVELRVPADDGAIARLVRQPLSGDEIQMHLSAGKLVTKIAVSWQDRVAFQLTEKLELKRLAMMDTLEEELKDSDAADKEALFNAGLTLLLGELRQLVPTLITALGEEMPA</sequence>
<comment type="caution">
    <text evidence="7">The sequence shown here is derived from an EMBL/GenBank/DDBJ whole genome shotgun (WGS) entry which is preliminary data.</text>
</comment>
<dbReference type="PANTHER" id="PTHR38103:SF1">
    <property type="entry name" value="RECOMBINATION-ASSOCIATED PROTEIN RDGC"/>
    <property type="match status" value="1"/>
</dbReference>
<dbReference type="NCBIfam" id="NF001464">
    <property type="entry name" value="PRK00321.1-5"/>
    <property type="match status" value="1"/>
</dbReference>
<dbReference type="Proteomes" id="UP000037939">
    <property type="component" value="Unassembled WGS sequence"/>
</dbReference>
<dbReference type="HAMAP" id="MF_00194">
    <property type="entry name" value="RdgC"/>
    <property type="match status" value="1"/>
</dbReference>
<gene>
    <name evidence="6 7" type="primary">rdgC</name>
    <name evidence="7" type="ORF">WG78_19245</name>
</gene>
<dbReference type="EMBL" id="LAQT01000035">
    <property type="protein sequence ID" value="KPC49781.1"/>
    <property type="molecule type" value="Genomic_DNA"/>
</dbReference>
<proteinExistence type="inferred from homology"/>
<dbReference type="GO" id="GO:0005737">
    <property type="term" value="C:cytoplasm"/>
    <property type="evidence" value="ECO:0007669"/>
    <property type="project" value="UniProtKB-UniRule"/>
</dbReference>
<comment type="similarity">
    <text evidence="2 6">Belongs to the RdgC family.</text>
</comment>
<organism evidence="7 8">
    <name type="scientific">Amantichitinum ursilacus</name>
    <dbReference type="NCBI Taxonomy" id="857265"/>
    <lineage>
        <taxon>Bacteria</taxon>
        <taxon>Pseudomonadati</taxon>
        <taxon>Pseudomonadota</taxon>
        <taxon>Betaproteobacteria</taxon>
        <taxon>Neisseriales</taxon>
        <taxon>Chitinibacteraceae</taxon>
        <taxon>Amantichitinum</taxon>
    </lineage>
</organism>
<dbReference type="GO" id="GO:0043590">
    <property type="term" value="C:bacterial nucleoid"/>
    <property type="evidence" value="ECO:0007669"/>
    <property type="project" value="TreeGrafter"/>
</dbReference>
<evidence type="ECO:0000256" key="5">
    <source>
        <dbReference type="ARBA" id="ARBA00023172"/>
    </source>
</evidence>
<comment type="subcellular location">
    <subcellularLocation>
        <location evidence="1 6">Cytoplasm</location>
        <location evidence="1 6">Nucleoid</location>
    </subcellularLocation>
</comment>
<dbReference type="AlphaFoldDB" id="A0A0N0GLD9"/>
<dbReference type="Pfam" id="PF04381">
    <property type="entry name" value="RdgC"/>
    <property type="match status" value="1"/>
</dbReference>
<dbReference type="RefSeq" id="WP_053939436.1">
    <property type="nucleotide sequence ID" value="NZ_LAQT01000035.1"/>
</dbReference>
<evidence type="ECO:0000256" key="2">
    <source>
        <dbReference type="ARBA" id="ARBA00008657"/>
    </source>
</evidence>
<reference evidence="7 8" key="1">
    <citation type="submission" date="2015-07" db="EMBL/GenBank/DDBJ databases">
        <title>Draft genome sequence of the Amantichitinum ursilacus IGB-41, a new chitin-degrading bacterium.</title>
        <authorList>
            <person name="Kirstahler P."/>
            <person name="Guenther M."/>
            <person name="Grumaz C."/>
            <person name="Rupp S."/>
            <person name="Zibek S."/>
            <person name="Sohn K."/>
        </authorList>
    </citation>
    <scope>NUCLEOTIDE SEQUENCE [LARGE SCALE GENOMIC DNA]</scope>
    <source>
        <strain evidence="7 8">IGB-41</strain>
    </source>
</reference>
<evidence type="ECO:0000256" key="1">
    <source>
        <dbReference type="ARBA" id="ARBA00004453"/>
    </source>
</evidence>
<keyword evidence="8" id="KW-1185">Reference proteome</keyword>
<evidence type="ECO:0000256" key="3">
    <source>
        <dbReference type="ARBA" id="ARBA00022296"/>
    </source>
</evidence>
<evidence type="ECO:0000313" key="8">
    <source>
        <dbReference type="Proteomes" id="UP000037939"/>
    </source>
</evidence>
<protein>
    <recommendedName>
        <fullName evidence="3 6">Recombination-associated protein RdgC</fullName>
    </recommendedName>
</protein>
<dbReference type="InterPro" id="IPR007476">
    <property type="entry name" value="RdgC"/>
</dbReference>
<keyword evidence="4 6" id="KW-0963">Cytoplasm</keyword>
<dbReference type="GO" id="GO:0000018">
    <property type="term" value="P:regulation of DNA recombination"/>
    <property type="evidence" value="ECO:0007669"/>
    <property type="project" value="TreeGrafter"/>
</dbReference>
<evidence type="ECO:0000256" key="4">
    <source>
        <dbReference type="ARBA" id="ARBA00022490"/>
    </source>
</evidence>
<keyword evidence="5 6" id="KW-0233">DNA recombination</keyword>
<dbReference type="GO" id="GO:0006310">
    <property type="term" value="P:DNA recombination"/>
    <property type="evidence" value="ECO:0007669"/>
    <property type="project" value="UniProtKB-UniRule"/>
</dbReference>
<dbReference type="PANTHER" id="PTHR38103">
    <property type="entry name" value="RECOMBINATION-ASSOCIATED PROTEIN RDGC"/>
    <property type="match status" value="1"/>
</dbReference>
<accession>A0A0N0GLD9</accession>
<dbReference type="STRING" id="857265.WG78_19245"/>
<name>A0A0N0GLD9_9NEIS</name>
<dbReference type="PATRIC" id="fig|857265.3.peg.3945"/>
<comment type="function">
    <text evidence="6">May be involved in recombination.</text>
</comment>